<reference evidence="6" key="2">
    <citation type="submission" date="2025-09" db="UniProtKB">
        <authorList>
            <consortium name="Ensembl"/>
        </authorList>
    </citation>
    <scope>IDENTIFICATION</scope>
</reference>
<evidence type="ECO:0000259" key="5">
    <source>
        <dbReference type="Pfam" id="PF00061"/>
    </source>
</evidence>
<sequence>MTLALALLLCMFLGTHGFNTQLVIEPQPNFDTEKFAGEWYRIGLADESLLFAMFKNQLKVSKGLLLPDAMGNVNLTMWTMRPYGCSISVYSYEKTDVPGEFTYFSKRHKITKDITIVETNYTDYSLVLKYKNMDKEYTQIALYGRSSILRPDLIQIFRSFALSLGFSEEAIVTPTDVDPCPILEPRNTAEFREDKSAQSPNQSVFGTENLSKVQLWIQTLGYIYSVLLNIWGRVFVLTQTIIGEMQHYNASSM</sequence>
<keyword evidence="2" id="KW-0722">Serine protease inhibitor</keyword>
<dbReference type="Gene3D" id="2.40.128.20">
    <property type="match status" value="1"/>
</dbReference>
<dbReference type="Ensembl" id="ENSSGRT00000073496.1">
    <property type="protein sequence ID" value="ENSSGRP00000068971.1"/>
    <property type="gene ID" value="ENSSGRG00000035308.1"/>
</dbReference>
<organism evidence="6 7">
    <name type="scientific">Sinocyclocheilus grahami</name>
    <name type="common">Dianchi golden-line fish</name>
    <name type="synonym">Barbus grahami</name>
    <dbReference type="NCBI Taxonomy" id="75366"/>
    <lineage>
        <taxon>Eukaryota</taxon>
        <taxon>Metazoa</taxon>
        <taxon>Chordata</taxon>
        <taxon>Craniata</taxon>
        <taxon>Vertebrata</taxon>
        <taxon>Euteleostomi</taxon>
        <taxon>Actinopterygii</taxon>
        <taxon>Neopterygii</taxon>
        <taxon>Teleostei</taxon>
        <taxon>Ostariophysi</taxon>
        <taxon>Cypriniformes</taxon>
        <taxon>Cyprinidae</taxon>
        <taxon>Cyprininae</taxon>
        <taxon>Sinocyclocheilus</taxon>
    </lineage>
</organism>
<reference evidence="6" key="1">
    <citation type="submission" date="2025-08" db="UniProtKB">
        <authorList>
            <consortium name="Ensembl"/>
        </authorList>
    </citation>
    <scope>IDENTIFICATION</scope>
</reference>
<name>A0A672PYC8_SINGR</name>
<dbReference type="OMA" id="LGTHSFN"/>
<accession>A0A672PYC8</accession>
<evidence type="ECO:0000313" key="6">
    <source>
        <dbReference type="Ensembl" id="ENSSGRP00000068971.1"/>
    </source>
</evidence>
<evidence type="ECO:0000256" key="1">
    <source>
        <dbReference type="ARBA" id="ARBA00022690"/>
    </source>
</evidence>
<dbReference type="InterPro" id="IPR000566">
    <property type="entry name" value="Lipocln_cytosolic_FA-bd_dom"/>
</dbReference>
<dbReference type="AlphaFoldDB" id="A0A672PYC8"/>
<dbReference type="InterPro" id="IPR012674">
    <property type="entry name" value="Calycin"/>
</dbReference>
<keyword evidence="4" id="KW-0732">Signal</keyword>
<proteinExistence type="inferred from homology"/>
<feature type="signal peptide" evidence="4">
    <location>
        <begin position="1"/>
        <end position="17"/>
    </location>
</feature>
<dbReference type="InParanoid" id="A0A672PYC8"/>
<dbReference type="SUPFAM" id="SSF50814">
    <property type="entry name" value="Lipocalins"/>
    <property type="match status" value="1"/>
</dbReference>
<feature type="chain" id="PRO_5025366328" evidence="4">
    <location>
        <begin position="18"/>
        <end position="253"/>
    </location>
</feature>
<dbReference type="Pfam" id="PF00061">
    <property type="entry name" value="Lipocalin"/>
    <property type="match status" value="1"/>
</dbReference>
<evidence type="ECO:0000313" key="7">
    <source>
        <dbReference type="Proteomes" id="UP000472262"/>
    </source>
</evidence>
<comment type="similarity">
    <text evidence="3">Belongs to the calycin superfamily. Lipocalin family.</text>
</comment>
<dbReference type="GO" id="GO:0004867">
    <property type="term" value="F:serine-type endopeptidase inhibitor activity"/>
    <property type="evidence" value="ECO:0007669"/>
    <property type="project" value="UniProtKB-KW"/>
</dbReference>
<keyword evidence="1" id="KW-0646">Protease inhibitor</keyword>
<dbReference type="PANTHER" id="PTHR46676:SF1">
    <property type="entry name" value="PROTEIN AMBP"/>
    <property type="match status" value="1"/>
</dbReference>
<dbReference type="PROSITE" id="PS00213">
    <property type="entry name" value="LIPOCALIN"/>
    <property type="match status" value="1"/>
</dbReference>
<feature type="domain" description="Lipocalin/cytosolic fatty-acid binding" evidence="5">
    <location>
        <begin position="36"/>
        <end position="176"/>
    </location>
</feature>
<dbReference type="InterPro" id="IPR022272">
    <property type="entry name" value="Lipocalin_CS"/>
</dbReference>
<evidence type="ECO:0000256" key="2">
    <source>
        <dbReference type="ARBA" id="ARBA00022900"/>
    </source>
</evidence>
<dbReference type="PRINTS" id="PR01254">
    <property type="entry name" value="PGNDSYNTHASE"/>
</dbReference>
<gene>
    <name evidence="6" type="primary">LOC107567131</name>
</gene>
<dbReference type="Proteomes" id="UP000472262">
    <property type="component" value="Unassembled WGS sequence"/>
</dbReference>
<evidence type="ECO:0000256" key="3">
    <source>
        <dbReference type="RuleBase" id="RU003695"/>
    </source>
</evidence>
<keyword evidence="7" id="KW-1185">Reference proteome</keyword>
<protein>
    <submittedName>
        <fullName evidence="6">Prostaglandin-H2 D-isomerase-like</fullName>
    </submittedName>
</protein>
<evidence type="ECO:0000256" key="4">
    <source>
        <dbReference type="SAM" id="SignalP"/>
    </source>
</evidence>
<dbReference type="PANTHER" id="PTHR46676">
    <property type="entry name" value="PROTEIN AMBP"/>
    <property type="match status" value="1"/>
</dbReference>
<dbReference type="InterPro" id="IPR029856">
    <property type="entry name" value="AMBP"/>
</dbReference>
<dbReference type="PRINTS" id="PR00179">
    <property type="entry name" value="LIPOCALIN"/>
</dbReference>